<dbReference type="PROSITE" id="PS00914">
    <property type="entry name" value="SYNTAXIN"/>
    <property type="match status" value="1"/>
</dbReference>
<feature type="domain" description="T-SNARE coiled-coil homology" evidence="3">
    <location>
        <begin position="191"/>
        <end position="253"/>
    </location>
</feature>
<dbReference type="InterPro" id="IPR010989">
    <property type="entry name" value="SNARE"/>
</dbReference>
<evidence type="ECO:0000313" key="5">
    <source>
        <dbReference type="Proteomes" id="UP000422736"/>
    </source>
</evidence>
<dbReference type="InterPro" id="IPR006011">
    <property type="entry name" value="Syntaxin_N"/>
</dbReference>
<evidence type="ECO:0000256" key="2">
    <source>
        <dbReference type="SAM" id="Phobius"/>
    </source>
</evidence>
<organism evidence="4 5">
    <name type="scientific">Kluyveromyces marxianus</name>
    <name type="common">Yeast</name>
    <name type="synonym">Candida kefyr</name>
    <dbReference type="NCBI Taxonomy" id="4911"/>
    <lineage>
        <taxon>Eukaryota</taxon>
        <taxon>Fungi</taxon>
        <taxon>Dikarya</taxon>
        <taxon>Ascomycota</taxon>
        <taxon>Saccharomycotina</taxon>
        <taxon>Saccharomycetes</taxon>
        <taxon>Saccharomycetales</taxon>
        <taxon>Saccharomycetaceae</taxon>
        <taxon>Kluyveromyces</taxon>
    </lineage>
</organism>
<keyword evidence="2" id="KW-0472">Membrane</keyword>
<dbReference type="PANTHER" id="PTHR19957">
    <property type="entry name" value="SYNTAXIN"/>
    <property type="match status" value="1"/>
</dbReference>
<dbReference type="InterPro" id="IPR006012">
    <property type="entry name" value="Syntaxin/epimorphin_CS"/>
</dbReference>
<keyword evidence="2" id="KW-0812">Transmembrane</keyword>
<dbReference type="PROSITE" id="PS50192">
    <property type="entry name" value="T_SNARE"/>
    <property type="match status" value="1"/>
</dbReference>
<dbReference type="Gene3D" id="1.20.58.70">
    <property type="match status" value="1"/>
</dbReference>
<evidence type="ECO:0000259" key="3">
    <source>
        <dbReference type="PROSITE" id="PS50192"/>
    </source>
</evidence>
<keyword evidence="2" id="KW-1133">Transmembrane helix</keyword>
<dbReference type="Pfam" id="PF05739">
    <property type="entry name" value="SNARE"/>
    <property type="match status" value="1"/>
</dbReference>
<comment type="similarity">
    <text evidence="1">Belongs to the syntaxin family.</text>
</comment>
<keyword evidence="5" id="KW-1185">Reference proteome</keyword>
<dbReference type="EMBL" id="CP015054">
    <property type="protein sequence ID" value="QGN13512.1"/>
    <property type="molecule type" value="Genomic_DNA"/>
</dbReference>
<dbReference type="Gene3D" id="1.20.5.110">
    <property type="match status" value="1"/>
</dbReference>
<dbReference type="InterPro" id="IPR045242">
    <property type="entry name" value="Syntaxin"/>
</dbReference>
<accession>A0ABX6EPB7</accession>
<dbReference type="Pfam" id="PF14523">
    <property type="entry name" value="Syntaxin_2"/>
    <property type="match status" value="1"/>
</dbReference>
<protein>
    <submittedName>
        <fullName evidence="4">Syntaxin PEP12</fullName>
    </submittedName>
</protein>
<dbReference type="SUPFAM" id="SSF47661">
    <property type="entry name" value="t-snare proteins"/>
    <property type="match status" value="1"/>
</dbReference>
<dbReference type="InterPro" id="IPR000727">
    <property type="entry name" value="T_SNARE_dom"/>
</dbReference>
<reference evidence="4 5" key="1">
    <citation type="submission" date="2016-03" db="EMBL/GenBank/DDBJ databases">
        <title>How can Kluyveromyces marxianus grow so fast - potential evolutionary course in Saccharomyces Complex revealed by comparative genomics.</title>
        <authorList>
            <person name="Mo W."/>
            <person name="Lu W."/>
            <person name="Yang X."/>
            <person name="Qi J."/>
            <person name="Lv H."/>
        </authorList>
    </citation>
    <scope>NUCLEOTIDE SEQUENCE [LARGE SCALE GENOMIC DNA]</scope>
    <source>
        <strain evidence="4 5">FIM1</strain>
    </source>
</reference>
<evidence type="ECO:0000256" key="1">
    <source>
        <dbReference type="ARBA" id="ARBA00009063"/>
    </source>
</evidence>
<dbReference type="PANTHER" id="PTHR19957:SF38">
    <property type="entry name" value="LD27581P"/>
    <property type="match status" value="1"/>
</dbReference>
<evidence type="ECO:0000313" key="4">
    <source>
        <dbReference type="EMBL" id="QGN13512.1"/>
    </source>
</evidence>
<dbReference type="Proteomes" id="UP000422736">
    <property type="component" value="Chromosome 1"/>
</dbReference>
<proteinExistence type="inferred from homology"/>
<dbReference type="CDD" id="cd15840">
    <property type="entry name" value="SNARE_Qa"/>
    <property type="match status" value="1"/>
</dbReference>
<feature type="transmembrane region" description="Helical" evidence="2">
    <location>
        <begin position="265"/>
        <end position="283"/>
    </location>
</feature>
<gene>
    <name evidence="4" type="primary">PEP12</name>
    <name evidence="4" type="ORF">FIM1_151</name>
</gene>
<name>A0ABX6EPB7_KLUMA</name>
<dbReference type="SMART" id="SM00397">
    <property type="entry name" value="t_SNARE"/>
    <property type="match status" value="1"/>
</dbReference>
<sequence>MSDSDDESSHFKDNPNFEEWCDTISEYLFELNGCLATMNHFISALEKNVSQGKTNSKVIENINTKTLQLIEKSKGLVSSINEYIHKVNALEETTLDKPHLITREKLTRDVKFSIQEFTKYQQEFLAVTRRINAVAKDALKQEEDKQSHSFSEQILLEDEERSQQQQRQKTQQSQVVIEREPINNEEFAYQQHLIRERDQEISNIERGITELNGIFKDLGGLVQQQGQLVDSIEANLYNVADNTRSAANELNRAMRSGSSTRKLKLYFLLILLFFLLLTTLAVFS</sequence>